<dbReference type="CDD" id="cd00093">
    <property type="entry name" value="HTH_XRE"/>
    <property type="match status" value="1"/>
</dbReference>
<dbReference type="EMBL" id="BMLI01000001">
    <property type="protein sequence ID" value="GGM74108.1"/>
    <property type="molecule type" value="Genomic_DNA"/>
</dbReference>
<name>A0ABQ2HB66_9BACT</name>
<dbReference type="InterPro" id="IPR010982">
    <property type="entry name" value="Lambda_DNA-bd_dom_sf"/>
</dbReference>
<evidence type="ECO:0000313" key="2">
    <source>
        <dbReference type="EMBL" id="GGM74108.1"/>
    </source>
</evidence>
<dbReference type="PROSITE" id="PS50943">
    <property type="entry name" value="HTH_CROC1"/>
    <property type="match status" value="1"/>
</dbReference>
<organism evidence="2 3">
    <name type="scientific">Dyadobacter beijingensis</name>
    <dbReference type="NCBI Taxonomy" id="365489"/>
    <lineage>
        <taxon>Bacteria</taxon>
        <taxon>Pseudomonadati</taxon>
        <taxon>Bacteroidota</taxon>
        <taxon>Cytophagia</taxon>
        <taxon>Cytophagales</taxon>
        <taxon>Spirosomataceae</taxon>
        <taxon>Dyadobacter</taxon>
    </lineage>
</organism>
<evidence type="ECO:0000259" key="1">
    <source>
        <dbReference type="PROSITE" id="PS50943"/>
    </source>
</evidence>
<keyword evidence="3" id="KW-1185">Reference proteome</keyword>
<evidence type="ECO:0000313" key="3">
    <source>
        <dbReference type="Proteomes" id="UP000632339"/>
    </source>
</evidence>
<accession>A0ABQ2HB66</accession>
<comment type="caution">
    <text evidence="2">The sequence shown here is derived from an EMBL/GenBank/DDBJ whole genome shotgun (WGS) entry which is preliminary data.</text>
</comment>
<proteinExistence type="predicted"/>
<sequence length="118" mass="13939">MLMKEREQLLRSPIYWLTHLQIEIFNLLNTYMEENNLTPEQVSEKLDVPPFYVSQILNGNFNFKLSKLVELSLLVGKAPIIRFETIEHIMENEKKIRRDELARNVLDCSEAFDSDPLE</sequence>
<dbReference type="Gene3D" id="1.10.260.40">
    <property type="entry name" value="lambda repressor-like DNA-binding domains"/>
    <property type="match status" value="1"/>
</dbReference>
<protein>
    <recommendedName>
        <fullName evidence="1">HTH cro/C1-type domain-containing protein</fullName>
    </recommendedName>
</protein>
<reference evidence="3" key="1">
    <citation type="journal article" date="2019" name="Int. J. Syst. Evol. Microbiol.">
        <title>The Global Catalogue of Microorganisms (GCM) 10K type strain sequencing project: providing services to taxonomists for standard genome sequencing and annotation.</title>
        <authorList>
            <consortium name="The Broad Institute Genomics Platform"/>
            <consortium name="The Broad Institute Genome Sequencing Center for Infectious Disease"/>
            <person name="Wu L."/>
            <person name="Ma J."/>
        </authorList>
    </citation>
    <scope>NUCLEOTIDE SEQUENCE [LARGE SCALE GENOMIC DNA]</scope>
    <source>
        <strain evidence="3">CGMCC 1.6375</strain>
    </source>
</reference>
<dbReference type="Proteomes" id="UP000632339">
    <property type="component" value="Unassembled WGS sequence"/>
</dbReference>
<feature type="domain" description="HTH cro/C1-type" evidence="1">
    <location>
        <begin position="28"/>
        <end position="72"/>
    </location>
</feature>
<gene>
    <name evidence="2" type="ORF">GCM10010967_02070</name>
</gene>
<dbReference type="SUPFAM" id="SSF47413">
    <property type="entry name" value="lambda repressor-like DNA-binding domains"/>
    <property type="match status" value="1"/>
</dbReference>
<dbReference type="InterPro" id="IPR001387">
    <property type="entry name" value="Cro/C1-type_HTH"/>
</dbReference>